<dbReference type="Proteomes" id="UP001162905">
    <property type="component" value="Unassembled WGS sequence"/>
</dbReference>
<dbReference type="SUPFAM" id="SSF141571">
    <property type="entry name" value="Pentapeptide repeat-like"/>
    <property type="match status" value="1"/>
</dbReference>
<keyword evidence="2" id="KW-1185">Reference proteome</keyword>
<evidence type="ECO:0000313" key="2">
    <source>
        <dbReference type="Proteomes" id="UP001162905"/>
    </source>
</evidence>
<protein>
    <submittedName>
        <fullName evidence="1">Pentapeptide repeat-containing protein</fullName>
    </submittedName>
</protein>
<reference evidence="1" key="1">
    <citation type="submission" date="2022-01" db="EMBL/GenBank/DDBJ databases">
        <title>Pseudomonas sp. nov. isolated from Antarctic regolith.</title>
        <authorList>
            <person name="Novakova D."/>
            <person name="Sedlar K."/>
        </authorList>
    </citation>
    <scope>NUCLEOTIDE SEQUENCE</scope>
    <source>
        <strain evidence="1">P2647</strain>
    </source>
</reference>
<dbReference type="InterPro" id="IPR016933">
    <property type="entry name" value="UCP029688_pentapep"/>
</dbReference>
<organism evidence="1 2">
    <name type="scientific">Pseudomonas petrae</name>
    <dbReference type="NCBI Taxonomy" id="2912190"/>
    <lineage>
        <taxon>Bacteria</taxon>
        <taxon>Pseudomonadati</taxon>
        <taxon>Pseudomonadota</taxon>
        <taxon>Gammaproteobacteria</taxon>
        <taxon>Pseudomonadales</taxon>
        <taxon>Pseudomonadaceae</taxon>
        <taxon>Pseudomonas</taxon>
    </lineage>
</organism>
<evidence type="ECO:0000313" key="1">
    <source>
        <dbReference type="EMBL" id="MCF7545734.1"/>
    </source>
</evidence>
<dbReference type="EMBL" id="JAKJXH010000069">
    <property type="protein sequence ID" value="MCF7545734.1"/>
    <property type="molecule type" value="Genomic_DNA"/>
</dbReference>
<dbReference type="Gene3D" id="2.160.20.80">
    <property type="entry name" value="E3 ubiquitin-protein ligase SopA"/>
    <property type="match status" value="1"/>
</dbReference>
<proteinExistence type="predicted"/>
<dbReference type="Pfam" id="PF00805">
    <property type="entry name" value="Pentapeptide"/>
    <property type="match status" value="1"/>
</dbReference>
<sequence>MPTKETSNEPAQALDSPLFALLRKDDVAAFNLERPKQGPVDLSGGDFRGLDLRELNAEEVDFSDAYFRSADLRGVDFRTTKLEGASIAHAQISGAYFPPELSADEILMSVNFGTRLRYRTR</sequence>
<dbReference type="InterPro" id="IPR001646">
    <property type="entry name" value="5peptide_repeat"/>
</dbReference>
<comment type="caution">
    <text evidence="1">The sequence shown here is derived from an EMBL/GenBank/DDBJ whole genome shotgun (WGS) entry which is preliminary data.</text>
</comment>
<name>A0ABS9IEP9_9PSED</name>
<gene>
    <name evidence="1" type="ORF">L4G47_26495</name>
</gene>
<dbReference type="PIRSF" id="PIRSF029688">
    <property type="entry name" value="UCP29688_pentapep"/>
    <property type="match status" value="1"/>
</dbReference>
<accession>A0ABS9IEP9</accession>